<dbReference type="AlphaFoldDB" id="A0A1H3M0G4"/>
<dbReference type="PANTHER" id="PTHR43537:SF24">
    <property type="entry name" value="GLUCONATE OPERON TRANSCRIPTIONAL REPRESSOR"/>
    <property type="match status" value="1"/>
</dbReference>
<dbReference type="SMART" id="SM00895">
    <property type="entry name" value="FCD"/>
    <property type="match status" value="1"/>
</dbReference>
<dbReference type="InterPro" id="IPR036390">
    <property type="entry name" value="WH_DNA-bd_sf"/>
</dbReference>
<dbReference type="PANTHER" id="PTHR43537">
    <property type="entry name" value="TRANSCRIPTIONAL REGULATOR, GNTR FAMILY"/>
    <property type="match status" value="1"/>
</dbReference>
<evidence type="ECO:0000256" key="1">
    <source>
        <dbReference type="ARBA" id="ARBA00023015"/>
    </source>
</evidence>
<reference evidence="5 6" key="1">
    <citation type="submission" date="2016-10" db="EMBL/GenBank/DDBJ databases">
        <authorList>
            <person name="de Groot N.N."/>
        </authorList>
    </citation>
    <scope>NUCLEOTIDE SEQUENCE [LARGE SCALE GENOMIC DNA]</scope>
    <source>
        <strain evidence="5 6">DSM 14045</strain>
    </source>
</reference>
<evidence type="ECO:0000256" key="2">
    <source>
        <dbReference type="ARBA" id="ARBA00023125"/>
    </source>
</evidence>
<dbReference type="OrthoDB" id="9781630at2"/>
<dbReference type="Pfam" id="PF07729">
    <property type="entry name" value="FCD"/>
    <property type="match status" value="1"/>
</dbReference>
<dbReference type="CDD" id="cd07377">
    <property type="entry name" value="WHTH_GntR"/>
    <property type="match status" value="1"/>
</dbReference>
<dbReference type="InterPro" id="IPR000485">
    <property type="entry name" value="AsnC-type_HTH_dom"/>
</dbReference>
<gene>
    <name evidence="5" type="ORF">SAMN02910414_02171</name>
</gene>
<dbReference type="RefSeq" id="WP_074718852.1">
    <property type="nucleotide sequence ID" value="NZ_FNPG01000029.1"/>
</dbReference>
<evidence type="ECO:0000313" key="5">
    <source>
        <dbReference type="EMBL" id="SDY69774.1"/>
    </source>
</evidence>
<dbReference type="SUPFAM" id="SSF46785">
    <property type="entry name" value="Winged helix' DNA-binding domain"/>
    <property type="match status" value="1"/>
</dbReference>
<accession>A0A1H3M0G4</accession>
<evidence type="ECO:0000259" key="4">
    <source>
        <dbReference type="PROSITE" id="PS50949"/>
    </source>
</evidence>
<sequence>MTEELDLKLNTSAYLPLRDIVFNTLREAILRGELRPGERLMEAQLATKLGVSRTPIREAIRMLEQEGLAVTIPRKGAEVAKMTEKDMEDVLEIREALDELAAKIACKKMTESQLTHLKTIGKEFEISLETSDITTIAEKDVEFHDTIYEATENPKLVILLSNLREQMYRYRVEYIKKPENYPKLIKEHNAIVKGLEERDESLLTVAMQKHIKNQALAVKEVIRNQED</sequence>
<organism evidence="5 6">
    <name type="scientific">Lachnobacterium bovis DSM 14045</name>
    <dbReference type="NCBI Taxonomy" id="1122142"/>
    <lineage>
        <taxon>Bacteria</taxon>
        <taxon>Bacillati</taxon>
        <taxon>Bacillota</taxon>
        <taxon>Clostridia</taxon>
        <taxon>Lachnospirales</taxon>
        <taxon>Lachnospiraceae</taxon>
        <taxon>Lachnobacterium</taxon>
    </lineage>
</organism>
<feature type="domain" description="HTH gntR-type" evidence="4">
    <location>
        <begin position="15"/>
        <end position="82"/>
    </location>
</feature>
<dbReference type="Pfam" id="PF00392">
    <property type="entry name" value="GntR"/>
    <property type="match status" value="1"/>
</dbReference>
<dbReference type="InterPro" id="IPR011711">
    <property type="entry name" value="GntR_C"/>
</dbReference>
<keyword evidence="6" id="KW-1185">Reference proteome</keyword>
<dbReference type="STRING" id="1122142.SAMN02910414_02171"/>
<proteinExistence type="predicted"/>
<dbReference type="InterPro" id="IPR008920">
    <property type="entry name" value="TF_FadR/GntR_C"/>
</dbReference>
<dbReference type="EMBL" id="FNPG01000029">
    <property type="protein sequence ID" value="SDY69774.1"/>
    <property type="molecule type" value="Genomic_DNA"/>
</dbReference>
<keyword evidence="1" id="KW-0805">Transcription regulation</keyword>
<dbReference type="InterPro" id="IPR000524">
    <property type="entry name" value="Tscrpt_reg_HTH_GntR"/>
</dbReference>
<keyword evidence="3" id="KW-0804">Transcription</keyword>
<dbReference type="PROSITE" id="PS50949">
    <property type="entry name" value="HTH_GNTR"/>
    <property type="match status" value="1"/>
</dbReference>
<protein>
    <submittedName>
        <fullName evidence="5">DNA-binding transcriptional regulator, GntR family</fullName>
    </submittedName>
</protein>
<dbReference type="Proteomes" id="UP000183918">
    <property type="component" value="Unassembled WGS sequence"/>
</dbReference>
<dbReference type="PRINTS" id="PR00035">
    <property type="entry name" value="HTHGNTR"/>
</dbReference>
<dbReference type="Gene3D" id="1.20.120.530">
    <property type="entry name" value="GntR ligand-binding domain-like"/>
    <property type="match status" value="1"/>
</dbReference>
<dbReference type="SMART" id="SM00345">
    <property type="entry name" value="HTH_GNTR"/>
    <property type="match status" value="1"/>
</dbReference>
<keyword evidence="2 5" id="KW-0238">DNA-binding</keyword>
<evidence type="ECO:0000256" key="3">
    <source>
        <dbReference type="ARBA" id="ARBA00023163"/>
    </source>
</evidence>
<dbReference type="InterPro" id="IPR036388">
    <property type="entry name" value="WH-like_DNA-bd_sf"/>
</dbReference>
<evidence type="ECO:0000313" key="6">
    <source>
        <dbReference type="Proteomes" id="UP000183918"/>
    </source>
</evidence>
<dbReference type="Gene3D" id="1.10.10.10">
    <property type="entry name" value="Winged helix-like DNA-binding domain superfamily/Winged helix DNA-binding domain"/>
    <property type="match status" value="1"/>
</dbReference>
<dbReference type="PRINTS" id="PR00033">
    <property type="entry name" value="HTHASNC"/>
</dbReference>
<name>A0A1H3M0G4_9FIRM</name>
<dbReference type="SUPFAM" id="SSF48008">
    <property type="entry name" value="GntR ligand-binding domain-like"/>
    <property type="match status" value="1"/>
</dbReference>
<dbReference type="GO" id="GO:0003700">
    <property type="term" value="F:DNA-binding transcription factor activity"/>
    <property type="evidence" value="ECO:0007669"/>
    <property type="project" value="InterPro"/>
</dbReference>
<dbReference type="eggNOG" id="COG1802">
    <property type="taxonomic scope" value="Bacteria"/>
</dbReference>
<dbReference type="GO" id="GO:0043565">
    <property type="term" value="F:sequence-specific DNA binding"/>
    <property type="evidence" value="ECO:0007669"/>
    <property type="project" value="InterPro"/>
</dbReference>